<dbReference type="Proteomes" id="UP000324222">
    <property type="component" value="Unassembled WGS sequence"/>
</dbReference>
<comment type="caution">
    <text evidence="1">The sequence shown here is derived from an EMBL/GenBank/DDBJ whole genome shotgun (WGS) entry which is preliminary data.</text>
</comment>
<reference evidence="1 2" key="1">
    <citation type="submission" date="2019-05" db="EMBL/GenBank/DDBJ databases">
        <title>Another draft genome of Portunus trituberculatus and its Hox gene families provides insights of decapod evolution.</title>
        <authorList>
            <person name="Jeong J.-H."/>
            <person name="Song I."/>
            <person name="Kim S."/>
            <person name="Choi T."/>
            <person name="Kim D."/>
            <person name="Ryu S."/>
            <person name="Kim W."/>
        </authorList>
    </citation>
    <scope>NUCLEOTIDE SEQUENCE [LARGE SCALE GENOMIC DNA]</scope>
    <source>
        <tissue evidence="1">Muscle</tissue>
    </source>
</reference>
<evidence type="ECO:0000313" key="1">
    <source>
        <dbReference type="EMBL" id="MPC41360.1"/>
    </source>
</evidence>
<organism evidence="1 2">
    <name type="scientific">Portunus trituberculatus</name>
    <name type="common">Swimming crab</name>
    <name type="synonym">Neptunus trituberculatus</name>
    <dbReference type="NCBI Taxonomy" id="210409"/>
    <lineage>
        <taxon>Eukaryota</taxon>
        <taxon>Metazoa</taxon>
        <taxon>Ecdysozoa</taxon>
        <taxon>Arthropoda</taxon>
        <taxon>Crustacea</taxon>
        <taxon>Multicrustacea</taxon>
        <taxon>Malacostraca</taxon>
        <taxon>Eumalacostraca</taxon>
        <taxon>Eucarida</taxon>
        <taxon>Decapoda</taxon>
        <taxon>Pleocyemata</taxon>
        <taxon>Brachyura</taxon>
        <taxon>Eubrachyura</taxon>
        <taxon>Portunoidea</taxon>
        <taxon>Portunidae</taxon>
        <taxon>Portuninae</taxon>
        <taxon>Portunus</taxon>
    </lineage>
</organism>
<name>A0A5B7F1W4_PORTR</name>
<keyword evidence="2" id="KW-1185">Reference proteome</keyword>
<gene>
    <name evidence="1" type="ORF">E2C01_034949</name>
</gene>
<dbReference type="AlphaFoldDB" id="A0A5B7F1W4"/>
<proteinExistence type="predicted"/>
<accession>A0A5B7F1W4</accession>
<protein>
    <submittedName>
        <fullName evidence="1">Uncharacterized protein</fullName>
    </submittedName>
</protein>
<evidence type="ECO:0000313" key="2">
    <source>
        <dbReference type="Proteomes" id="UP000324222"/>
    </source>
</evidence>
<sequence>MTPRGSKRRSTLRTREKTHIDIHEHLLKRQPRGVTCVAAVVVVMKETSCVLSLIIHTPARLHRPTLA</sequence>
<dbReference type="EMBL" id="VSRR010005023">
    <property type="protein sequence ID" value="MPC41360.1"/>
    <property type="molecule type" value="Genomic_DNA"/>
</dbReference>